<dbReference type="RefSeq" id="WP_349245340.1">
    <property type="nucleotide sequence ID" value="NZ_JASCXX010000014.1"/>
</dbReference>
<dbReference type="Proteomes" id="UP001431776">
    <property type="component" value="Unassembled WGS sequence"/>
</dbReference>
<proteinExistence type="predicted"/>
<accession>A0AAW6TZB4</accession>
<protein>
    <submittedName>
        <fullName evidence="3">Regulatory iron-sulfur-containing complex subunit RicT</fullName>
    </submittedName>
</protein>
<dbReference type="PANTHER" id="PTHR43830:SF3">
    <property type="entry name" value="PROTEIN PSP1"/>
    <property type="match status" value="1"/>
</dbReference>
<reference evidence="3" key="1">
    <citation type="submission" date="2023-05" db="EMBL/GenBank/DDBJ databases">
        <title>Anaerotaeda fermentans gen. nov., sp. nov., a novel anaerobic planctomycete of the new family within the order Sedimentisphaerales isolated from Taman Peninsula, Russia.</title>
        <authorList>
            <person name="Khomyakova M.A."/>
            <person name="Merkel A.Y."/>
            <person name="Slobodkin A.I."/>
        </authorList>
    </citation>
    <scope>NUCLEOTIDE SEQUENCE</scope>
    <source>
        <strain evidence="3">M17dextr</strain>
    </source>
</reference>
<feature type="region of interest" description="Disordered" evidence="1">
    <location>
        <begin position="303"/>
        <end position="333"/>
    </location>
</feature>
<comment type="caution">
    <text evidence="3">The sequence shown here is derived from an EMBL/GenBank/DDBJ whole genome shotgun (WGS) entry which is preliminary data.</text>
</comment>
<organism evidence="3 4">
    <name type="scientific">Anaerobaca lacustris</name>
    <dbReference type="NCBI Taxonomy" id="3044600"/>
    <lineage>
        <taxon>Bacteria</taxon>
        <taxon>Pseudomonadati</taxon>
        <taxon>Planctomycetota</taxon>
        <taxon>Phycisphaerae</taxon>
        <taxon>Sedimentisphaerales</taxon>
        <taxon>Anaerobacaceae</taxon>
        <taxon>Anaerobaca</taxon>
    </lineage>
</organism>
<dbReference type="PANTHER" id="PTHR43830">
    <property type="entry name" value="PROTEIN PSP1"/>
    <property type="match status" value="1"/>
</dbReference>
<feature type="domain" description="PSP1 C-terminal" evidence="2">
    <location>
        <begin position="93"/>
        <end position="178"/>
    </location>
</feature>
<dbReference type="Pfam" id="PF04468">
    <property type="entry name" value="PSP1"/>
    <property type="match status" value="1"/>
</dbReference>
<name>A0AAW6TZB4_9BACT</name>
<dbReference type="InterPro" id="IPR007557">
    <property type="entry name" value="PSP1_C"/>
</dbReference>
<feature type="compositionally biased region" description="Basic residues" evidence="1">
    <location>
        <begin position="322"/>
        <end position="333"/>
    </location>
</feature>
<evidence type="ECO:0000313" key="4">
    <source>
        <dbReference type="Proteomes" id="UP001431776"/>
    </source>
</evidence>
<evidence type="ECO:0000256" key="1">
    <source>
        <dbReference type="SAM" id="MobiDB-lite"/>
    </source>
</evidence>
<dbReference type="InterPro" id="IPR047767">
    <property type="entry name" value="PSP1-like"/>
</dbReference>
<sequence length="333" mass="38184">MTETTAKQKPVKGKKYMLVRYGRMNNLGLFEHDELQIPKTPARVVVKTDKGLELGYVVGQPTSYKEGRFRFTEEQICSYFTNSDINFPNEIAGKVIRIATPDDVSEEQHLTKITDEEIAYCERFVKDLGLKMKIVGAEHIFGGERIIFYFMADGRVDFRELVRRLAQEYQTRIEMRQIGSRDEAKLLGDVESCGQECCCIRFLQLLKPVNMRMAKMQKATLDPAKISGYCGRLKCCLRYEDETYTSLKKRLPKRSTWVQAKRGEGKVFEGKVIDAQILTQLVVVESERGERVAFPVDEITILPAPPVRQEKPEGKEPSPPPRRPRRGGNPRKK</sequence>
<dbReference type="PROSITE" id="PS51411">
    <property type="entry name" value="PSP1_C"/>
    <property type="match status" value="1"/>
</dbReference>
<gene>
    <name evidence="3" type="primary">ricT</name>
    <name evidence="3" type="ORF">QJ522_12800</name>
</gene>
<dbReference type="GO" id="GO:0005737">
    <property type="term" value="C:cytoplasm"/>
    <property type="evidence" value="ECO:0007669"/>
    <property type="project" value="TreeGrafter"/>
</dbReference>
<dbReference type="NCBIfam" id="NF041131">
    <property type="entry name" value="RicT_YaaT_fam"/>
    <property type="match status" value="1"/>
</dbReference>
<evidence type="ECO:0000313" key="3">
    <source>
        <dbReference type="EMBL" id="MDI6449930.1"/>
    </source>
</evidence>
<dbReference type="EMBL" id="JASCXX010000014">
    <property type="protein sequence ID" value="MDI6449930.1"/>
    <property type="molecule type" value="Genomic_DNA"/>
</dbReference>
<evidence type="ECO:0000259" key="2">
    <source>
        <dbReference type="PROSITE" id="PS51411"/>
    </source>
</evidence>
<keyword evidence="4" id="KW-1185">Reference proteome</keyword>
<dbReference type="AlphaFoldDB" id="A0AAW6TZB4"/>